<dbReference type="InterPro" id="IPR027417">
    <property type="entry name" value="P-loop_NTPase"/>
</dbReference>
<feature type="compositionally biased region" description="Low complexity" evidence="1">
    <location>
        <begin position="502"/>
        <end position="512"/>
    </location>
</feature>
<protein>
    <submittedName>
        <fullName evidence="2">Uncharacterized protein</fullName>
    </submittedName>
</protein>
<gene>
    <name evidence="2" type="ORF">COCSUDRAFT_43604</name>
</gene>
<dbReference type="SUPFAM" id="SSF52540">
    <property type="entry name" value="P-loop containing nucleoside triphosphate hydrolases"/>
    <property type="match status" value="1"/>
</dbReference>
<dbReference type="OrthoDB" id="2387658at2759"/>
<evidence type="ECO:0000313" key="3">
    <source>
        <dbReference type="Proteomes" id="UP000007264"/>
    </source>
</evidence>
<evidence type="ECO:0000313" key="2">
    <source>
        <dbReference type="EMBL" id="EIE20648.1"/>
    </source>
</evidence>
<comment type="caution">
    <text evidence="2">The sequence shown here is derived from an EMBL/GenBank/DDBJ whole genome shotgun (WGS) entry which is preliminary data.</text>
</comment>
<dbReference type="eggNOG" id="ENOG502QWQN">
    <property type="taxonomic scope" value="Eukaryota"/>
</dbReference>
<keyword evidence="3" id="KW-1185">Reference proteome</keyword>
<reference evidence="2 3" key="1">
    <citation type="journal article" date="2012" name="Genome Biol.">
        <title>The genome of the polar eukaryotic microalga coccomyxa subellipsoidea reveals traits of cold adaptation.</title>
        <authorList>
            <person name="Blanc G."/>
            <person name="Agarkova I."/>
            <person name="Grimwood J."/>
            <person name="Kuo A."/>
            <person name="Brueggeman A."/>
            <person name="Dunigan D."/>
            <person name="Gurnon J."/>
            <person name="Ladunga I."/>
            <person name="Lindquist E."/>
            <person name="Lucas S."/>
            <person name="Pangilinan J."/>
            <person name="Proschold T."/>
            <person name="Salamov A."/>
            <person name="Schmutz J."/>
            <person name="Weeks D."/>
            <person name="Yamada T."/>
            <person name="Claverie J.M."/>
            <person name="Grigoriev I."/>
            <person name="Van Etten J."/>
            <person name="Lomsadze A."/>
            <person name="Borodovsky M."/>
        </authorList>
    </citation>
    <scope>NUCLEOTIDE SEQUENCE [LARGE SCALE GENOMIC DNA]</scope>
    <source>
        <strain evidence="2 3">C-169</strain>
    </source>
</reference>
<dbReference type="Proteomes" id="UP000007264">
    <property type="component" value="Unassembled WGS sequence"/>
</dbReference>
<dbReference type="AlphaFoldDB" id="I0YQH9"/>
<dbReference type="RefSeq" id="XP_005645192.1">
    <property type="nucleotide sequence ID" value="XM_005645135.1"/>
</dbReference>
<proteinExistence type="predicted"/>
<organism evidence="2 3">
    <name type="scientific">Coccomyxa subellipsoidea (strain C-169)</name>
    <name type="common">Green microalga</name>
    <dbReference type="NCBI Taxonomy" id="574566"/>
    <lineage>
        <taxon>Eukaryota</taxon>
        <taxon>Viridiplantae</taxon>
        <taxon>Chlorophyta</taxon>
        <taxon>core chlorophytes</taxon>
        <taxon>Trebouxiophyceae</taxon>
        <taxon>Trebouxiophyceae incertae sedis</taxon>
        <taxon>Coccomyxaceae</taxon>
        <taxon>Coccomyxa</taxon>
        <taxon>Coccomyxa subellipsoidea</taxon>
    </lineage>
</organism>
<dbReference type="KEGG" id="csl:COCSUDRAFT_43604"/>
<name>I0YQH9_COCSC</name>
<feature type="region of interest" description="Disordered" evidence="1">
    <location>
        <begin position="502"/>
        <end position="546"/>
    </location>
</feature>
<evidence type="ECO:0000256" key="1">
    <source>
        <dbReference type="SAM" id="MobiDB-lite"/>
    </source>
</evidence>
<dbReference type="Gene3D" id="3.40.50.300">
    <property type="entry name" value="P-loop containing nucleotide triphosphate hydrolases"/>
    <property type="match status" value="1"/>
</dbReference>
<sequence>MTDKIYINLASSSETLSLPANPPPSCKDVLDTLGVGTLREGDDLVLHSRILEAGKQYTFVKEVTAGIIDVDALEISKVVASGVVDPNRNFYVEAAHVGRLVRVLAGKSVLLLVGARQSGKTTDAQAVLRRLHKAGYQIIYVCLGALSCSPDFDGDKIWSALLRKLRVPIDKGRSAYETVESLEKLPSGKTSLAVVFDEEGAQASQLFTETEIADLFQQIVLERNYDPGASLQEWAKVIMSATEGVKGLSGAVLAEIDGRWSLGQRFGLGDLVSYLSGKQLGLLRQGMQRPSMSLLRALTRNDDEMRCILTELICSGRYSLEDTPSEAALTLINDGVVKIVSSTDKKFMLQISAPILEQLLQAMALRDIQAAVQLPDPPMELGQRQDPAVHALCWESCSPFLGKDVKIACWSPQARSESIQRSFGVYLLKSAISLLDVPRLLQPRVATAKNQILEYALQHELSRALATVLKSNVKLASLGLVLGVEVRNREFTAMDAKTSQAKLAAAQQSQGQHKSLQSQQKSADEPLDGSWTEMPASQEQPAAKEPLAPDVMDILAKLLGSNTLQDRRLDMSVGPYGFELLSSGAKKEVVEHAARSILYADMHDLQIVFAVHVKVRRALGKQPRFPPWPDLGDAAKPVIPINVLIDVESGELRIMYLDTSEVTRIPLREEVEMLSGLEPPVGQPGTDRVSDGAASAVAPSPADGAQAQAAACSPLFAFQAMPHASFSGASADKPVSHR</sequence>
<dbReference type="EMBL" id="AGSI01000014">
    <property type="protein sequence ID" value="EIE20648.1"/>
    <property type="molecule type" value="Genomic_DNA"/>
</dbReference>
<dbReference type="GeneID" id="17038627"/>
<feature type="region of interest" description="Disordered" evidence="1">
    <location>
        <begin position="676"/>
        <end position="701"/>
    </location>
</feature>
<accession>I0YQH9</accession>